<dbReference type="OrthoDB" id="3266963at2759"/>
<sequence length="334" mass="38331">MFEANCHAKDVQHIKLALTIWAVNHVAELVQVEAERMVLPDANFGVLISSIPEEKQVQKVHEDQVTWDLIDHFSMARVKTMAKTLAPAMWPIMSAYSNRTHNRDGSVTRKYQPEDTSNCANLYPLCCGIWYFSVKAYHTIFHVESQLAQTVSYMSVYQALTSMAVAKRTDLQGAVRPRSQCFCIIIRHKNKMIKGLAGTAVEMQDIDSQGFDVKELIWWQGLKEWQKLTVEKLKKDTIEINLIPPTWLSKITPLATNGTDEMYVQELKQGQLGFLSNQMGVNAWIFSGDGKTFNQLLKMHKYLSVDEDNFNSFWCLMPLLKLWHTKWINLSQVV</sequence>
<comment type="caution">
    <text evidence="2">The sequence shown here is derived from an EMBL/GenBank/DDBJ whole genome shotgun (WGS) entry which is preliminary data.</text>
</comment>
<gene>
    <name evidence="2" type="ORF">BDN71DRAFT_1435139</name>
</gene>
<protein>
    <recommendedName>
        <fullName evidence="1">DUF6589 domain-containing protein</fullName>
    </recommendedName>
</protein>
<reference evidence="2" key="1">
    <citation type="submission" date="2020-11" db="EMBL/GenBank/DDBJ databases">
        <authorList>
            <consortium name="DOE Joint Genome Institute"/>
            <person name="Ahrendt S."/>
            <person name="Riley R."/>
            <person name="Andreopoulos W."/>
            <person name="Labutti K."/>
            <person name="Pangilinan J."/>
            <person name="Ruiz-Duenas F.J."/>
            <person name="Barrasa J.M."/>
            <person name="Sanchez-Garcia M."/>
            <person name="Camarero S."/>
            <person name="Miyauchi S."/>
            <person name="Serrano A."/>
            <person name="Linde D."/>
            <person name="Babiker R."/>
            <person name="Drula E."/>
            <person name="Ayuso-Fernandez I."/>
            <person name="Pacheco R."/>
            <person name="Padilla G."/>
            <person name="Ferreira P."/>
            <person name="Barriuso J."/>
            <person name="Kellner H."/>
            <person name="Castanera R."/>
            <person name="Alfaro M."/>
            <person name="Ramirez L."/>
            <person name="Pisabarro A.G."/>
            <person name="Kuo A."/>
            <person name="Tritt A."/>
            <person name="Lipzen A."/>
            <person name="He G."/>
            <person name="Yan M."/>
            <person name="Ng V."/>
            <person name="Cullen D."/>
            <person name="Martin F."/>
            <person name="Rosso M.-N."/>
            <person name="Henrissat B."/>
            <person name="Hibbett D."/>
            <person name="Martinez A.T."/>
            <person name="Grigoriev I.V."/>
        </authorList>
    </citation>
    <scope>NUCLEOTIDE SEQUENCE</scope>
    <source>
        <strain evidence="2">ATCC 90797</strain>
    </source>
</reference>
<keyword evidence="3" id="KW-1185">Reference proteome</keyword>
<organism evidence="2 3">
    <name type="scientific">Pleurotus eryngii</name>
    <name type="common">Boletus of the steppes</name>
    <dbReference type="NCBI Taxonomy" id="5323"/>
    <lineage>
        <taxon>Eukaryota</taxon>
        <taxon>Fungi</taxon>
        <taxon>Dikarya</taxon>
        <taxon>Basidiomycota</taxon>
        <taxon>Agaricomycotina</taxon>
        <taxon>Agaricomycetes</taxon>
        <taxon>Agaricomycetidae</taxon>
        <taxon>Agaricales</taxon>
        <taxon>Pleurotineae</taxon>
        <taxon>Pleurotaceae</taxon>
        <taxon>Pleurotus</taxon>
    </lineage>
</organism>
<evidence type="ECO:0000313" key="3">
    <source>
        <dbReference type="Proteomes" id="UP000807025"/>
    </source>
</evidence>
<proteinExistence type="predicted"/>
<dbReference type="EMBL" id="MU154659">
    <property type="protein sequence ID" value="KAF9489806.1"/>
    <property type="molecule type" value="Genomic_DNA"/>
</dbReference>
<evidence type="ECO:0000313" key="2">
    <source>
        <dbReference type="EMBL" id="KAF9489806.1"/>
    </source>
</evidence>
<dbReference type="AlphaFoldDB" id="A0A9P5ZLN7"/>
<evidence type="ECO:0000259" key="1">
    <source>
        <dbReference type="Pfam" id="PF20231"/>
    </source>
</evidence>
<dbReference type="Proteomes" id="UP000807025">
    <property type="component" value="Unassembled WGS sequence"/>
</dbReference>
<name>A0A9P5ZLN7_PLEER</name>
<accession>A0A9P5ZLN7</accession>
<feature type="domain" description="DUF6589" evidence="1">
    <location>
        <begin position="221"/>
        <end position="333"/>
    </location>
</feature>
<dbReference type="InterPro" id="IPR046496">
    <property type="entry name" value="DUF6589"/>
</dbReference>
<dbReference type="Pfam" id="PF20231">
    <property type="entry name" value="DUF6589"/>
    <property type="match status" value="1"/>
</dbReference>